<proteinExistence type="predicted"/>
<dbReference type="Proteomes" id="UP000460298">
    <property type="component" value="Unassembled WGS sequence"/>
</dbReference>
<dbReference type="GO" id="GO:0003700">
    <property type="term" value="F:DNA-binding transcription factor activity"/>
    <property type="evidence" value="ECO:0007669"/>
    <property type="project" value="InterPro"/>
</dbReference>
<evidence type="ECO:0000256" key="2">
    <source>
        <dbReference type="ARBA" id="ARBA00023125"/>
    </source>
</evidence>
<comment type="caution">
    <text evidence="5">The sequence shown here is derived from an EMBL/GenBank/DDBJ whole genome shotgun (WGS) entry which is preliminary data.</text>
</comment>
<dbReference type="Gene3D" id="1.10.10.10">
    <property type="entry name" value="Winged helix-like DNA-binding domain superfamily/Winged helix DNA-binding domain"/>
    <property type="match status" value="1"/>
</dbReference>
<keyword evidence="1" id="KW-0805">Transcription regulation</keyword>
<accession>A0A833LXF0</accession>
<dbReference type="PANTHER" id="PTHR33164">
    <property type="entry name" value="TRANSCRIPTIONAL REGULATOR, MARR FAMILY"/>
    <property type="match status" value="1"/>
</dbReference>
<dbReference type="InterPro" id="IPR036388">
    <property type="entry name" value="WH-like_DNA-bd_sf"/>
</dbReference>
<evidence type="ECO:0000259" key="4">
    <source>
        <dbReference type="PROSITE" id="PS50995"/>
    </source>
</evidence>
<evidence type="ECO:0000313" key="6">
    <source>
        <dbReference type="Proteomes" id="UP000460298"/>
    </source>
</evidence>
<evidence type="ECO:0000313" key="5">
    <source>
        <dbReference type="EMBL" id="KAB2932652.1"/>
    </source>
</evidence>
<dbReference type="InterPro" id="IPR039422">
    <property type="entry name" value="MarR/SlyA-like"/>
</dbReference>
<dbReference type="SUPFAM" id="SSF46785">
    <property type="entry name" value="Winged helix' DNA-binding domain"/>
    <property type="match status" value="1"/>
</dbReference>
<dbReference type="GO" id="GO:0006950">
    <property type="term" value="P:response to stress"/>
    <property type="evidence" value="ECO:0007669"/>
    <property type="project" value="TreeGrafter"/>
</dbReference>
<organism evidence="5 6">
    <name type="scientific">Leptonema illini</name>
    <dbReference type="NCBI Taxonomy" id="183"/>
    <lineage>
        <taxon>Bacteria</taxon>
        <taxon>Pseudomonadati</taxon>
        <taxon>Spirochaetota</taxon>
        <taxon>Spirochaetia</taxon>
        <taxon>Leptospirales</taxon>
        <taxon>Leptospiraceae</taxon>
        <taxon>Leptonema</taxon>
    </lineage>
</organism>
<gene>
    <name evidence="5" type="ORF">F9K24_09740</name>
</gene>
<dbReference type="PROSITE" id="PS50995">
    <property type="entry name" value="HTH_MARR_2"/>
    <property type="match status" value="1"/>
</dbReference>
<reference evidence="5 6" key="1">
    <citation type="submission" date="2019-10" db="EMBL/GenBank/DDBJ databases">
        <title>Extracellular Electron Transfer in a Candidatus Methanoperedens spp. Enrichment Culture.</title>
        <authorList>
            <person name="Berger S."/>
            <person name="Rangel Shaw D."/>
            <person name="Berben T."/>
            <person name="In 'T Zandt M."/>
            <person name="Frank J."/>
            <person name="Reimann J."/>
            <person name="Jetten M.S.M."/>
            <person name="Welte C.U."/>
        </authorList>
    </citation>
    <scope>NUCLEOTIDE SEQUENCE [LARGE SCALE GENOMIC DNA]</scope>
    <source>
        <strain evidence="5">SB12</strain>
    </source>
</reference>
<dbReference type="SMART" id="SM00347">
    <property type="entry name" value="HTH_MARR"/>
    <property type="match status" value="1"/>
</dbReference>
<dbReference type="InterPro" id="IPR036390">
    <property type="entry name" value="WH_DNA-bd_sf"/>
</dbReference>
<dbReference type="InterPro" id="IPR000835">
    <property type="entry name" value="HTH_MarR-typ"/>
</dbReference>
<dbReference type="Pfam" id="PF01047">
    <property type="entry name" value="MarR"/>
    <property type="match status" value="1"/>
</dbReference>
<evidence type="ECO:0000256" key="1">
    <source>
        <dbReference type="ARBA" id="ARBA00023015"/>
    </source>
</evidence>
<dbReference type="AlphaFoldDB" id="A0A833LXF0"/>
<dbReference type="PANTHER" id="PTHR33164:SF64">
    <property type="entry name" value="TRANSCRIPTIONAL REGULATOR SLYA"/>
    <property type="match status" value="1"/>
</dbReference>
<keyword evidence="3" id="KW-0804">Transcription</keyword>
<dbReference type="EMBL" id="WBUI01000008">
    <property type="protein sequence ID" value="KAB2932652.1"/>
    <property type="molecule type" value="Genomic_DNA"/>
</dbReference>
<dbReference type="GO" id="GO:0003677">
    <property type="term" value="F:DNA binding"/>
    <property type="evidence" value="ECO:0007669"/>
    <property type="project" value="UniProtKB-KW"/>
</dbReference>
<protein>
    <submittedName>
        <fullName evidence="5">MarR family transcriptional regulator</fullName>
    </submittedName>
</protein>
<feature type="domain" description="HTH marR-type" evidence="4">
    <location>
        <begin position="19"/>
        <end position="154"/>
    </location>
</feature>
<sequence>MKRERTRRGDSLFYHDRPEQSPGFLLWQVNNLWQRNIQQALRPLDLTHVQFVLLANIRWLEERDGVVTQSMLASHARTDPMMTSQVVRKLEERKLLTRNPHPEDSRAVQLALTASGTRLIAEALTIVEDADRQFFSLSAKEEAHLLDLLNRLRAGS</sequence>
<name>A0A833LXF0_9LEPT</name>
<keyword evidence="2" id="KW-0238">DNA-binding</keyword>
<evidence type="ECO:0000256" key="3">
    <source>
        <dbReference type="ARBA" id="ARBA00023163"/>
    </source>
</evidence>